<feature type="domain" description="Histidine kinase/HSP90-like ATPase" evidence="3">
    <location>
        <begin position="41"/>
        <end position="153"/>
    </location>
</feature>
<evidence type="ECO:0000313" key="5">
    <source>
        <dbReference type="Proteomes" id="UP000791080"/>
    </source>
</evidence>
<keyword evidence="5" id="KW-1185">Reference proteome</keyword>
<reference evidence="4 5" key="2">
    <citation type="submission" date="2022-06" db="EMBL/GenBank/DDBJ databases">
        <title>Genomic Encyclopedia of Type Strains, Phase I: the one thousand microbial genomes (KMG-I) project.</title>
        <authorList>
            <person name="Kyrpides N."/>
        </authorList>
    </citation>
    <scope>NUCLEOTIDE SEQUENCE [LARGE SCALE GENOMIC DNA]</scope>
    <source>
        <strain evidence="4 5">DSM 43889</strain>
    </source>
</reference>
<evidence type="ECO:0000256" key="1">
    <source>
        <dbReference type="ARBA" id="ARBA00022527"/>
    </source>
</evidence>
<keyword evidence="1" id="KW-0808">Transferase</keyword>
<keyword evidence="1" id="KW-0723">Serine/threonine-protein kinase</keyword>
<reference evidence="4 5" key="1">
    <citation type="submission" date="2013-07" db="EMBL/GenBank/DDBJ databases">
        <authorList>
            <consortium name="DOE Joint Genome Institute"/>
            <person name="Reeve W."/>
            <person name="Huntemann M."/>
            <person name="Han J."/>
            <person name="Chen A."/>
            <person name="Kyrpides N."/>
            <person name="Mavromatis K."/>
            <person name="Markowitz V."/>
            <person name="Palaniappan K."/>
            <person name="Ivanova N."/>
            <person name="Schaumberg A."/>
            <person name="Pati A."/>
            <person name="Liolios K."/>
            <person name="Nordberg H.P."/>
            <person name="Cantor M.N."/>
            <person name="Hua S.X."/>
            <person name="Woyke T."/>
        </authorList>
    </citation>
    <scope>NUCLEOTIDE SEQUENCE [LARGE SCALE GENOMIC DNA]</scope>
    <source>
        <strain evidence="4 5">DSM 43889</strain>
    </source>
</reference>
<protein>
    <submittedName>
        <fullName evidence="4">Anti-sigma regulatory factor (Ser/Thr protein kinase)</fullName>
    </submittedName>
</protein>
<dbReference type="SUPFAM" id="SSF55874">
    <property type="entry name" value="ATPase domain of HSP90 chaperone/DNA topoisomerase II/histidine kinase"/>
    <property type="match status" value="1"/>
</dbReference>
<dbReference type="Pfam" id="PF13581">
    <property type="entry name" value="HATPase_c_2"/>
    <property type="match status" value="1"/>
</dbReference>
<proteinExistence type="predicted"/>
<evidence type="ECO:0000259" key="3">
    <source>
        <dbReference type="Pfam" id="PF13581"/>
    </source>
</evidence>
<dbReference type="EMBL" id="AUBJ02000001">
    <property type="protein sequence ID" value="MCP2329881.1"/>
    <property type="molecule type" value="Genomic_DNA"/>
</dbReference>
<evidence type="ECO:0000313" key="4">
    <source>
        <dbReference type="EMBL" id="MCP2329881.1"/>
    </source>
</evidence>
<comment type="caution">
    <text evidence="4">The sequence shown here is derived from an EMBL/GenBank/DDBJ whole genome shotgun (WGS) entry which is preliminary data.</text>
</comment>
<name>A0ABT1JCI5_ACTCY</name>
<accession>A0ABT1JCI5</accession>
<keyword evidence="1" id="KW-0418">Kinase</keyword>
<dbReference type="PANTHER" id="PTHR35526">
    <property type="entry name" value="ANTI-SIGMA-F FACTOR RSBW-RELATED"/>
    <property type="match status" value="1"/>
</dbReference>
<dbReference type="Gene3D" id="3.30.565.10">
    <property type="entry name" value="Histidine kinase-like ATPase, C-terminal domain"/>
    <property type="match status" value="1"/>
</dbReference>
<evidence type="ECO:0000256" key="2">
    <source>
        <dbReference type="SAM" id="MobiDB-lite"/>
    </source>
</evidence>
<dbReference type="RefSeq" id="WP_051313922.1">
    <property type="nucleotide sequence ID" value="NZ_AUBJ02000001.1"/>
</dbReference>
<dbReference type="InterPro" id="IPR003594">
    <property type="entry name" value="HATPase_dom"/>
</dbReference>
<dbReference type="CDD" id="cd16936">
    <property type="entry name" value="HATPase_RsbW-like"/>
    <property type="match status" value="1"/>
</dbReference>
<dbReference type="PANTHER" id="PTHR35526:SF3">
    <property type="entry name" value="ANTI-SIGMA-F FACTOR RSBW"/>
    <property type="match status" value="1"/>
</dbReference>
<dbReference type="Proteomes" id="UP000791080">
    <property type="component" value="Unassembled WGS sequence"/>
</dbReference>
<dbReference type="InterPro" id="IPR036890">
    <property type="entry name" value="HATPase_C_sf"/>
</dbReference>
<sequence>MIGDDTGTRQGTPLELRPDHATPERGAGADGGPEPLRMVAAAEAAALVHVRRTLRSWLSGAGVDEDSSECLQLAAYEALANAASHAYPEDDGGSVSMRAWVDGQVVHVEVADHGTWRPPPADPGSRGRGLLLMERCVDQVELSRTASGTRVGLSRAVTLHSTS</sequence>
<gene>
    <name evidence="4" type="ORF">G443_000151</name>
</gene>
<dbReference type="InterPro" id="IPR050267">
    <property type="entry name" value="Anti-sigma-factor_SerPK"/>
</dbReference>
<feature type="region of interest" description="Disordered" evidence="2">
    <location>
        <begin position="1"/>
        <end position="34"/>
    </location>
</feature>
<organism evidence="4 5">
    <name type="scientific">Actinoalloteichus caeruleus DSM 43889</name>
    <dbReference type="NCBI Taxonomy" id="1120930"/>
    <lineage>
        <taxon>Bacteria</taxon>
        <taxon>Bacillati</taxon>
        <taxon>Actinomycetota</taxon>
        <taxon>Actinomycetes</taxon>
        <taxon>Pseudonocardiales</taxon>
        <taxon>Pseudonocardiaceae</taxon>
        <taxon>Actinoalloteichus</taxon>
        <taxon>Actinoalloteichus cyanogriseus</taxon>
    </lineage>
</organism>